<dbReference type="EMBL" id="JTHP01000056">
    <property type="protein sequence ID" value="KJD43491.1"/>
    <property type="molecule type" value="Genomic_DNA"/>
</dbReference>
<feature type="transmembrane region" description="Helical" evidence="1">
    <location>
        <begin position="38"/>
        <end position="61"/>
    </location>
</feature>
<accession>A0A0D7WWC2</accession>
<sequence length="129" mass="14525">MSLIQGTIITFSILPFFPFLIVFAVCRYLLKLEKKKSLLISMDITTAFLILSVAALFNVIFASRFGFYLILLLLLLALGLIGGAQNRIKGKVDGKRLCRAVWRLTFIAMTLAYILLTIVGIFKNIFNNM</sequence>
<gene>
    <name evidence="2" type="ORF">QD47_22300</name>
</gene>
<comment type="caution">
    <text evidence="2">The sequence shown here is derived from an EMBL/GenBank/DDBJ whole genome shotgun (WGS) entry which is preliminary data.</text>
</comment>
<reference evidence="2 3" key="1">
    <citation type="submission" date="2014-11" db="EMBL/GenBank/DDBJ databases">
        <title>Draft Genome Sequences of Paenibacillus polymyxa NRRL B-30509 and Paenibacillus terrae NRRL B-30644, Strains from a Poultry Environment that Produce Tridecaptin A and Paenicidins.</title>
        <authorList>
            <person name="van Belkum M.J."/>
            <person name="Lohans C.T."/>
            <person name="Vederas J.C."/>
        </authorList>
    </citation>
    <scope>NUCLEOTIDE SEQUENCE [LARGE SCALE GENOMIC DNA]</scope>
    <source>
        <strain evidence="2 3">NRRL B-30644</strain>
    </source>
</reference>
<evidence type="ECO:0000313" key="2">
    <source>
        <dbReference type="EMBL" id="KJD43491.1"/>
    </source>
</evidence>
<protein>
    <recommendedName>
        <fullName evidence="4">DUF3397 domain-containing protein</fullName>
    </recommendedName>
</protein>
<feature type="transmembrane region" description="Helical" evidence="1">
    <location>
        <begin position="67"/>
        <end position="88"/>
    </location>
</feature>
<dbReference type="AlphaFoldDB" id="A0A0D7WWC2"/>
<dbReference type="RefSeq" id="WP_025685747.1">
    <property type="nucleotide sequence ID" value="NZ_JTHP01000056.1"/>
</dbReference>
<keyword evidence="3" id="KW-1185">Reference proteome</keyword>
<proteinExistence type="predicted"/>
<evidence type="ECO:0008006" key="4">
    <source>
        <dbReference type="Google" id="ProtNLM"/>
    </source>
</evidence>
<dbReference type="OrthoDB" id="2661791at2"/>
<keyword evidence="1" id="KW-0472">Membrane</keyword>
<feature type="transmembrane region" description="Helical" evidence="1">
    <location>
        <begin position="6"/>
        <end position="26"/>
    </location>
</feature>
<organism evidence="2 3">
    <name type="scientific">Paenibacillus terrae</name>
    <dbReference type="NCBI Taxonomy" id="159743"/>
    <lineage>
        <taxon>Bacteria</taxon>
        <taxon>Bacillati</taxon>
        <taxon>Bacillota</taxon>
        <taxon>Bacilli</taxon>
        <taxon>Bacillales</taxon>
        <taxon>Paenibacillaceae</taxon>
        <taxon>Paenibacillus</taxon>
    </lineage>
</organism>
<evidence type="ECO:0000256" key="1">
    <source>
        <dbReference type="SAM" id="Phobius"/>
    </source>
</evidence>
<evidence type="ECO:0000313" key="3">
    <source>
        <dbReference type="Proteomes" id="UP000032534"/>
    </source>
</evidence>
<feature type="transmembrane region" description="Helical" evidence="1">
    <location>
        <begin position="100"/>
        <end position="122"/>
    </location>
</feature>
<dbReference type="InterPro" id="IPR024515">
    <property type="entry name" value="DUF3397"/>
</dbReference>
<dbReference type="Pfam" id="PF11877">
    <property type="entry name" value="DUF3397"/>
    <property type="match status" value="1"/>
</dbReference>
<keyword evidence="1" id="KW-1133">Transmembrane helix</keyword>
<dbReference type="PATRIC" id="fig|159743.3.peg.4958"/>
<dbReference type="Proteomes" id="UP000032534">
    <property type="component" value="Unassembled WGS sequence"/>
</dbReference>
<name>A0A0D7WWC2_9BACL</name>
<keyword evidence="1" id="KW-0812">Transmembrane</keyword>